<dbReference type="Pfam" id="PF01522">
    <property type="entry name" value="Polysacc_deac_1"/>
    <property type="match status" value="2"/>
</dbReference>
<dbReference type="CDD" id="cd10918">
    <property type="entry name" value="CE4_NodB_like_5s_6s"/>
    <property type="match status" value="1"/>
</dbReference>
<evidence type="ECO:0000313" key="5">
    <source>
        <dbReference type="Proteomes" id="UP000646053"/>
    </source>
</evidence>
<dbReference type="GO" id="GO:0005576">
    <property type="term" value="C:extracellular region"/>
    <property type="evidence" value="ECO:0007669"/>
    <property type="project" value="UniProtKB-SubCell"/>
</dbReference>
<evidence type="ECO:0000313" key="4">
    <source>
        <dbReference type="EMBL" id="NDJ15896.1"/>
    </source>
</evidence>
<protein>
    <submittedName>
        <fullName evidence="4">Polysaccharide deacetylase family protein</fullName>
    </submittedName>
</protein>
<evidence type="ECO:0000256" key="1">
    <source>
        <dbReference type="ARBA" id="ARBA00004613"/>
    </source>
</evidence>
<accession>A0A8J7Z183</accession>
<evidence type="ECO:0000256" key="2">
    <source>
        <dbReference type="ARBA" id="ARBA00022729"/>
    </source>
</evidence>
<organism evidence="4 5">
    <name type="scientific">Myxacorys almedinensis A</name>
    <dbReference type="NCBI Taxonomy" id="2690445"/>
    <lineage>
        <taxon>Bacteria</taxon>
        <taxon>Bacillati</taxon>
        <taxon>Cyanobacteriota</taxon>
        <taxon>Cyanophyceae</taxon>
        <taxon>Leptolyngbyales</taxon>
        <taxon>Leptolyngbyaceae</taxon>
        <taxon>Myxacorys</taxon>
        <taxon>Myxacorys almedinensis</taxon>
    </lineage>
</organism>
<name>A0A8J7Z183_9CYAN</name>
<dbReference type="GO" id="GO:0005975">
    <property type="term" value="P:carbohydrate metabolic process"/>
    <property type="evidence" value="ECO:0007669"/>
    <property type="project" value="InterPro"/>
</dbReference>
<comment type="caution">
    <text evidence="4">The sequence shown here is derived from an EMBL/GenBank/DDBJ whole genome shotgun (WGS) entry which is preliminary data.</text>
</comment>
<comment type="subcellular location">
    <subcellularLocation>
        <location evidence="1">Secreted</location>
    </subcellularLocation>
</comment>
<dbReference type="InterPro" id="IPR051398">
    <property type="entry name" value="Polysacch_Deacetylase"/>
</dbReference>
<sequence>MRIPGLGKLQRVTDTIKNRLISGGIILMYHRIDEPPNDPCRVCVSPRHFSEQLEVLSRHCRILPLQEMVEMAQARKPLEQTVAITFDDGYADNLLTAKPLLEKYNAPATMFVPTGNWNRNQEFWWDALERVFLQPGHLPQRLRLEISGDVYEWDLGEVADYSEADFERDRTWTIYTAANADPTIRHSIYRSLSRLCFPLPEPERQNLLTQLASWSGIESTTRLTHRSLSPEEVRQLGDGSLIEIGAHTVYHPPLSTLSATLQQQEIQQGKAALETLLGYSISSFAYPYGNYNTQTLDVMRTTDFACACSTKASKVVHTSNCFELPRVEVQNWDGEAFARWFVKWL</sequence>
<proteinExistence type="predicted"/>
<dbReference type="PROSITE" id="PS51677">
    <property type="entry name" value="NODB"/>
    <property type="match status" value="1"/>
</dbReference>
<dbReference type="Proteomes" id="UP000646053">
    <property type="component" value="Unassembled WGS sequence"/>
</dbReference>
<dbReference type="EMBL" id="WVIE01000001">
    <property type="protein sequence ID" value="NDJ15896.1"/>
    <property type="molecule type" value="Genomic_DNA"/>
</dbReference>
<keyword evidence="5" id="KW-1185">Reference proteome</keyword>
<dbReference type="GO" id="GO:0016810">
    <property type="term" value="F:hydrolase activity, acting on carbon-nitrogen (but not peptide) bonds"/>
    <property type="evidence" value="ECO:0007669"/>
    <property type="project" value="InterPro"/>
</dbReference>
<evidence type="ECO:0000259" key="3">
    <source>
        <dbReference type="PROSITE" id="PS51677"/>
    </source>
</evidence>
<dbReference type="PANTHER" id="PTHR34216">
    <property type="match status" value="1"/>
</dbReference>
<gene>
    <name evidence="4" type="ORF">GS601_01095</name>
</gene>
<reference evidence="4" key="1">
    <citation type="submission" date="2019-12" db="EMBL/GenBank/DDBJ databases">
        <title>High-Quality draft genome sequences of three cyanobacteria isolated from the limestone walls of the Old Cathedral of Coimbra.</title>
        <authorList>
            <person name="Tiago I."/>
            <person name="Soares F."/>
            <person name="Portugal A."/>
        </authorList>
    </citation>
    <scope>NUCLEOTIDE SEQUENCE</scope>
    <source>
        <strain evidence="4">A</strain>
    </source>
</reference>
<feature type="domain" description="NodB homology" evidence="3">
    <location>
        <begin position="80"/>
        <end position="345"/>
    </location>
</feature>
<keyword evidence="2" id="KW-0732">Signal</keyword>
<dbReference type="AlphaFoldDB" id="A0A8J7Z183"/>
<dbReference type="Gene3D" id="3.20.20.370">
    <property type="entry name" value="Glycoside hydrolase/deacetylase"/>
    <property type="match status" value="1"/>
</dbReference>
<dbReference type="PANTHER" id="PTHR34216:SF3">
    <property type="entry name" value="POLY-BETA-1,6-N-ACETYL-D-GLUCOSAMINE N-DEACETYLASE"/>
    <property type="match status" value="1"/>
</dbReference>
<dbReference type="InterPro" id="IPR011330">
    <property type="entry name" value="Glyco_hydro/deAcase_b/a-brl"/>
</dbReference>
<dbReference type="RefSeq" id="WP_162421297.1">
    <property type="nucleotide sequence ID" value="NZ_WVIE01000001.1"/>
</dbReference>
<dbReference type="InterPro" id="IPR002509">
    <property type="entry name" value="NODB_dom"/>
</dbReference>
<dbReference type="SUPFAM" id="SSF88713">
    <property type="entry name" value="Glycoside hydrolase/deacetylase"/>
    <property type="match status" value="1"/>
</dbReference>